<feature type="region of interest" description="Disordered" evidence="4">
    <location>
        <begin position="495"/>
        <end position="533"/>
    </location>
</feature>
<evidence type="ECO:0000256" key="2">
    <source>
        <dbReference type="ARBA" id="ARBA00022900"/>
    </source>
</evidence>
<feature type="domain" description="Kazal-like" evidence="6">
    <location>
        <begin position="925"/>
        <end position="981"/>
    </location>
</feature>
<protein>
    <submittedName>
        <fullName evidence="8">Kazal-like domain-containing protein</fullName>
    </submittedName>
</protein>
<feature type="domain" description="Kazal-like" evidence="6">
    <location>
        <begin position="46"/>
        <end position="93"/>
    </location>
</feature>
<feature type="domain" description="Kazal-like" evidence="6">
    <location>
        <begin position="94"/>
        <end position="145"/>
    </location>
</feature>
<feature type="region of interest" description="Disordered" evidence="4">
    <location>
        <begin position="432"/>
        <end position="463"/>
    </location>
</feature>
<feature type="chain" id="PRO_5037134562" evidence="5">
    <location>
        <begin position="44"/>
        <end position="1568"/>
    </location>
</feature>
<dbReference type="InterPro" id="IPR050653">
    <property type="entry name" value="Prot_Inhib_GrowthFact_Antg"/>
</dbReference>
<feature type="domain" description="Kazal-like" evidence="6">
    <location>
        <begin position="146"/>
        <end position="199"/>
    </location>
</feature>
<dbReference type="WBParaSite" id="PgB02X_g103_t02">
    <property type="protein sequence ID" value="PgB02X_g103_t02"/>
    <property type="gene ID" value="PgB02X_g103"/>
</dbReference>
<feature type="compositionally biased region" description="Polar residues" evidence="4">
    <location>
        <begin position="1087"/>
        <end position="1099"/>
    </location>
</feature>
<feature type="domain" description="Kazal-like" evidence="6">
    <location>
        <begin position="1228"/>
        <end position="1283"/>
    </location>
</feature>
<keyword evidence="5" id="KW-0732">Signal</keyword>
<feature type="domain" description="Kazal-like" evidence="6">
    <location>
        <begin position="734"/>
        <end position="791"/>
    </location>
</feature>
<evidence type="ECO:0000256" key="1">
    <source>
        <dbReference type="ARBA" id="ARBA00022690"/>
    </source>
</evidence>
<evidence type="ECO:0000256" key="3">
    <source>
        <dbReference type="ARBA" id="ARBA00023157"/>
    </source>
</evidence>
<keyword evidence="1" id="KW-0646">Protease inhibitor</keyword>
<proteinExistence type="predicted"/>
<keyword evidence="2" id="KW-0722">Serine protease inhibitor</keyword>
<feature type="domain" description="Kazal-like" evidence="6">
    <location>
        <begin position="1179"/>
        <end position="1227"/>
    </location>
</feature>
<feature type="compositionally biased region" description="Basic and acidic residues" evidence="4">
    <location>
        <begin position="443"/>
        <end position="453"/>
    </location>
</feature>
<evidence type="ECO:0000313" key="8">
    <source>
        <dbReference type="WBParaSite" id="PgB02X_g103_t02"/>
    </source>
</evidence>
<dbReference type="PROSITE" id="PS00282">
    <property type="entry name" value="KAZAL_1"/>
    <property type="match status" value="1"/>
</dbReference>
<feature type="compositionally biased region" description="Polar residues" evidence="4">
    <location>
        <begin position="510"/>
        <end position="533"/>
    </location>
</feature>
<dbReference type="PANTHER" id="PTHR10913">
    <property type="entry name" value="FOLLISTATIN-RELATED"/>
    <property type="match status" value="1"/>
</dbReference>
<feature type="domain" description="Kazal-like" evidence="6">
    <location>
        <begin position="1284"/>
        <end position="1333"/>
    </location>
</feature>
<feature type="domain" description="Kazal-like" evidence="6">
    <location>
        <begin position="1126"/>
        <end position="1178"/>
    </location>
</feature>
<dbReference type="SUPFAM" id="SSF100895">
    <property type="entry name" value="Kazal-type serine protease inhibitors"/>
    <property type="match status" value="17"/>
</dbReference>
<dbReference type="Pfam" id="PF00050">
    <property type="entry name" value="Kazal_1"/>
    <property type="match status" value="3"/>
</dbReference>
<feature type="signal peptide" evidence="5">
    <location>
        <begin position="1"/>
        <end position="43"/>
    </location>
</feature>
<feature type="region of interest" description="Disordered" evidence="4">
    <location>
        <begin position="574"/>
        <end position="595"/>
    </location>
</feature>
<evidence type="ECO:0000256" key="4">
    <source>
        <dbReference type="SAM" id="MobiDB-lite"/>
    </source>
</evidence>
<feature type="domain" description="Kazal-like" evidence="6">
    <location>
        <begin position="671"/>
        <end position="728"/>
    </location>
</feature>
<feature type="domain" description="Kazal-like" evidence="6">
    <location>
        <begin position="1031"/>
        <end position="1089"/>
    </location>
</feature>
<dbReference type="SMART" id="SM00280">
    <property type="entry name" value="KAZAL"/>
    <property type="match status" value="17"/>
</dbReference>
<dbReference type="PANTHER" id="PTHR10913:SF45">
    <property type="entry name" value="FOLLISTATIN, ISOFORM A-RELATED"/>
    <property type="match status" value="1"/>
</dbReference>
<dbReference type="CDD" id="cd00104">
    <property type="entry name" value="KAZAL_FS"/>
    <property type="match status" value="8"/>
</dbReference>
<dbReference type="PROSITE" id="PS51465">
    <property type="entry name" value="KAZAL_2"/>
    <property type="match status" value="13"/>
</dbReference>
<sequence>MPKRRSKRTPGISRPCCSTFTSIMQCCILEVVICAIAFQLASCDESPTPASCNCDRQFKPVCASDGYTYNNLCQMICQRQINPGIRLLYEGTCCPAPSCPSHIDPVCDDEGRTHANECAFHYFECLSRKTRNKALKIAYRQACFSTDPCKRECEPTQEPVCDSASVTHPNMCMFQMMNCERERRGEQRRNIAHIGKCDSVAPEVEQSSPRYATDRPEIPPNQWNSQSTELQELTTQSGLLTHEEKNPSETTEANVGSNVVNFVLSTHQQSASFSEILPTQRKTLSTAQWKNFTEVEDNSKIAAMSFANVAVPTRLLDELGKMPFPSGSNEKSASGVSVNGGEYVFSSENSSTIEKEALKSSYKGTAVDSSHNEEATASYYKNTSPSYVDGSGFVNALEAGRHETTSMMRADSEVTVSSRRFIADHTTDSYTTVSSESAGMNFESRELRKDEPPQRTVTGGSNASIMNQTELKKEVSGENSQTYDEISPLMIEDGTNFEHRGQHPDRDEGTTSQLRTSENDMQSSGNVRESIGQMSDTELLVSKTVNNSVENGSTSSDAKKPFSPDVAEGLAAKTPGAAEEIPSLPSEKTAEGNDDFQLRKVLPEFNNRTEERPNVLEELSEVNVVEVGKRTQPFSSTKAVSSGLEAANYSTWRDVADPVIINDDSRFPNIGSDELPCSAVQCDKNFEPVCDSNGRTHRNACLFRFYQCKIAKTTAVRLQIAYPGQCDKLRWRQEKLRTVCGSCSEEREMIPICDNRNKTHQSICQFTFFNCEQRIARQEQRVLVHLGPCHSKSPLFGLKEEVCPSKCGREYEPVCDSHGTTHPNLCTFQQYNCRARKQHVENVAFLNSLGACAQDVPADETTSEISVMTSNVGTSALKDDFDCPEPHCSNTRSIVCDSEGRLHRNECLFAWARCLAAREGRTLTIMPESECETFTCTQNCSNDYQPVCSSDFITYPNRCFFHKAKCAGNEIDVLFNGECRECLQEPCSSTNENEPESSFICDHNEETKLKCEFEMLRCIYEKKYGYVISAIYEGRCCPSEEACPDYTEEICDSYGRTHKNLCLYEVMKCRSLKINGINLTVARNGSCESQGHNLQTPSTGAGEDGKKSTQAENAAGPSTNATGDSDVQVRQCARRTCPQYYQPVCGTDSKTYVNECVLHSERCSSSSSSLAVAYEGECCFNSCPGRWQPVCDSRDITHENLCEFGVHRCLALRMEHVNLTISRYDACEHEQCTRQCGQIYEPVCASNGETYRNECELKNVICVRSRKMSAGDKLIYLDYKGECCSEIDCDSLFSPVCDNEGKTHANLCQFRKAACLSKKLYGKMLTIQYERLCCNQPCGNEVKPVCDGERTYDNLCKFRIAQCEAEIKGEVLSLAYSGKCCEEPTGKCSTTGPLCDSEGQTHANMCKLLRKQCVLSKLQLRSISIAHRGECCKVEVCTTYDQPVCDRRGVTHLSLCHFRNAKCVYDKTHFNTTLQLDYAGACCASACDDTWDAVCDQHGILYRNKCLFNVKKCEADRRHGSILLQTLCPKRYFPEALRHLSDMYRSSQAVPSYDDYDENTGGVLFKSK</sequence>
<feature type="compositionally biased region" description="Polar residues" evidence="4">
    <location>
        <begin position="1110"/>
        <end position="1125"/>
    </location>
</feature>
<dbReference type="InterPro" id="IPR002350">
    <property type="entry name" value="Kazal_dom"/>
</dbReference>
<evidence type="ECO:0000256" key="5">
    <source>
        <dbReference type="SAM" id="SignalP"/>
    </source>
</evidence>
<feature type="compositionally biased region" description="Basic and acidic residues" evidence="4">
    <location>
        <begin position="496"/>
        <end position="509"/>
    </location>
</feature>
<keyword evidence="7" id="KW-1185">Reference proteome</keyword>
<evidence type="ECO:0000313" key="7">
    <source>
        <dbReference type="Proteomes" id="UP000887569"/>
    </source>
</evidence>
<feature type="domain" description="Kazal-like" evidence="6">
    <location>
        <begin position="797"/>
        <end position="854"/>
    </location>
</feature>
<reference evidence="8" key="1">
    <citation type="submission" date="2022-11" db="UniProtKB">
        <authorList>
            <consortium name="WormBaseParasite"/>
        </authorList>
    </citation>
    <scope>IDENTIFICATION</scope>
</reference>
<dbReference type="Proteomes" id="UP000887569">
    <property type="component" value="Unplaced"/>
</dbReference>
<name>A0A914ZFW9_PARUN</name>
<accession>A0A914ZFW9</accession>
<dbReference type="GO" id="GO:0030154">
    <property type="term" value="P:cell differentiation"/>
    <property type="evidence" value="ECO:0007669"/>
    <property type="project" value="TreeGrafter"/>
</dbReference>
<dbReference type="GO" id="GO:0005576">
    <property type="term" value="C:extracellular region"/>
    <property type="evidence" value="ECO:0007669"/>
    <property type="project" value="TreeGrafter"/>
</dbReference>
<evidence type="ECO:0000259" key="6">
    <source>
        <dbReference type="PROSITE" id="PS51465"/>
    </source>
</evidence>
<feature type="domain" description="Kazal-like" evidence="6">
    <location>
        <begin position="1426"/>
        <end position="1482"/>
    </location>
</feature>
<feature type="compositionally biased region" description="Polar residues" evidence="4">
    <location>
        <begin position="221"/>
        <end position="234"/>
    </location>
</feature>
<dbReference type="Pfam" id="PF07648">
    <property type="entry name" value="Kazal_2"/>
    <property type="match status" value="13"/>
</dbReference>
<dbReference type="InterPro" id="IPR036058">
    <property type="entry name" value="Kazal_dom_sf"/>
</dbReference>
<organism evidence="7 8">
    <name type="scientific">Parascaris univalens</name>
    <name type="common">Nematode worm</name>
    <dbReference type="NCBI Taxonomy" id="6257"/>
    <lineage>
        <taxon>Eukaryota</taxon>
        <taxon>Metazoa</taxon>
        <taxon>Ecdysozoa</taxon>
        <taxon>Nematoda</taxon>
        <taxon>Chromadorea</taxon>
        <taxon>Rhabditida</taxon>
        <taxon>Spirurina</taxon>
        <taxon>Ascaridomorpha</taxon>
        <taxon>Ascaridoidea</taxon>
        <taxon>Ascarididae</taxon>
        <taxon>Parascaris</taxon>
    </lineage>
</organism>
<keyword evidence="3" id="KW-1015">Disulfide bond</keyword>
<feature type="region of interest" description="Disordered" evidence="4">
    <location>
        <begin position="1087"/>
        <end position="1127"/>
    </location>
</feature>
<feature type="region of interest" description="Disordered" evidence="4">
    <location>
        <begin position="201"/>
        <end position="234"/>
    </location>
</feature>
<dbReference type="Gene3D" id="3.30.60.30">
    <property type="match status" value="15"/>
</dbReference>